<organism evidence="1">
    <name type="scientific">uncultured Dysgonomonas sp</name>
    <dbReference type="NCBI Taxonomy" id="206096"/>
    <lineage>
        <taxon>Bacteria</taxon>
        <taxon>Pseudomonadati</taxon>
        <taxon>Bacteroidota</taxon>
        <taxon>Bacteroidia</taxon>
        <taxon>Bacteroidales</taxon>
        <taxon>Dysgonomonadaceae</taxon>
        <taxon>Dysgonomonas</taxon>
        <taxon>environmental samples</taxon>
    </lineage>
</organism>
<sequence>MKRYSPYIKKYIREITEAGYTVNDSGSHISKCIGCYEILITDLTVKSLFTKIKKVLVWIKNKETRVIEIEKLYKHELLPLPFHKIDSFVQNAIADLGVEDTDVRAVKEKKVVRDLDLNIPIPKINVREVSVRDIRV</sequence>
<dbReference type="EMBL" id="FLUL01000001">
    <property type="protein sequence ID" value="SBW08904.1"/>
    <property type="molecule type" value="Genomic_DNA"/>
</dbReference>
<evidence type="ECO:0000313" key="1">
    <source>
        <dbReference type="EMBL" id="SBW08904.1"/>
    </source>
</evidence>
<gene>
    <name evidence="1" type="ORF">KL86DYS2_13493</name>
</gene>
<name>A0A212KAY7_9BACT</name>
<accession>A0A212KAY7</accession>
<dbReference type="RefSeq" id="WP_291028856.1">
    <property type="nucleotide sequence ID" value="NZ_CALESN010000045.1"/>
</dbReference>
<protein>
    <submittedName>
        <fullName evidence="1">Uncharacterized protein</fullName>
    </submittedName>
</protein>
<reference evidence="1" key="1">
    <citation type="submission" date="2016-04" db="EMBL/GenBank/DDBJ databases">
        <authorList>
            <person name="Evans L.H."/>
            <person name="Alamgir A."/>
            <person name="Owens N."/>
            <person name="Weber N.D."/>
            <person name="Virtaneva K."/>
            <person name="Barbian K."/>
            <person name="Babar A."/>
            <person name="Rosenke K."/>
        </authorList>
    </citation>
    <scope>NUCLEOTIDE SEQUENCE</scope>
    <source>
        <strain evidence="1">86-2</strain>
    </source>
</reference>
<dbReference type="AlphaFoldDB" id="A0A212KAY7"/>
<proteinExistence type="predicted"/>